<dbReference type="Gene3D" id="1.25.40.10">
    <property type="entry name" value="Tetratricopeptide repeat domain"/>
    <property type="match status" value="2"/>
</dbReference>
<dbReference type="EMBL" id="BBTG02000018">
    <property type="protein sequence ID" value="GAO14018.1"/>
    <property type="molecule type" value="Genomic_DNA"/>
</dbReference>
<comment type="caution">
    <text evidence="1">The sequence shown here is derived from an EMBL/GenBank/DDBJ whole genome shotgun (WGS) entry which is preliminary data.</text>
</comment>
<accession>A0A1B5KSY1</accession>
<evidence type="ECO:0000313" key="2">
    <source>
        <dbReference type="Proteomes" id="UP000054053"/>
    </source>
</evidence>
<sequence length="668" mass="75442">MLRSETRGTRPFAEVGLTAGAQASQRLLINCCGTVITAERFHHKKSTGMNPSHVDFCFTALFVAKFQNSDYVQNGYQQDKTAMSLTVTAPKDGKIPLSNHHDDNDSYYNLGTYQRPITTSSPATQTWFNRGLVWCYGFNHEEAANCFQRAIDHDSACAIAYWGLAYALGPNYNKPWDLFSSPELSATAERTHRAVEQARHLAANNTDNMDNTDNPITPAEKALIDAIRFRYPRKDAPEQPDFCIWNREYADAMSSVAAQFPNDLDVAALYADAMMNLTPWQLWDIKTGEPAKGARTVEIKRVLDKALAQEGGDQHPGLLHLYIHLMEMSQTPEAGMPAADKLRGLVPDSGHLNHMPSHLDILVGDYARAVAANTEAITADEKFLKREGPMNFYTLYRSHDYHFRLYSAMFSGQSKVAFETVDLLEASVSDELLRVEQPPMADWLEAFLAMRVHALIRFGRWKDVLDLKLPQDRDLYCVTTALLHYAKGVAFAALNRVEEANRHRQLFREAVPHVKPSRTLFNNKCVDILDVAEALLNGEIEYRTGNYETAFGHLREAILRYDWLPFDEPWGWMQPVRHAYGALLLEQGHAEEALSIYRADLGIDDSLPRVHRHPNNVWALHGYHECLVKLGRTAEAKEMEPQLKRALKVADVPVRSSCFCRMSSAAKI</sequence>
<protein>
    <recommendedName>
        <fullName evidence="3">TPR domain protein</fullName>
    </recommendedName>
</protein>
<dbReference type="AlphaFoldDB" id="A0A1B5KSY1"/>
<dbReference type="InterPro" id="IPR011990">
    <property type="entry name" value="TPR-like_helical_dom_sf"/>
</dbReference>
<dbReference type="PANTHER" id="PTHR45588:SF1">
    <property type="entry name" value="WW DOMAIN-CONTAINING PROTEIN"/>
    <property type="match status" value="1"/>
</dbReference>
<evidence type="ECO:0008006" key="3">
    <source>
        <dbReference type="Google" id="ProtNLM"/>
    </source>
</evidence>
<proteinExistence type="predicted"/>
<evidence type="ECO:0000313" key="1">
    <source>
        <dbReference type="EMBL" id="GAO14018.1"/>
    </source>
</evidence>
<reference evidence="2" key="1">
    <citation type="journal article" date="2016" name="Genome Announc.">
        <title>Genome sequence of Ustilaginoidea virens IPU010, a rice pathogenic fungus causing false smut.</title>
        <authorList>
            <person name="Kumagai T."/>
            <person name="Ishii T."/>
            <person name="Terai G."/>
            <person name="Umemura M."/>
            <person name="Machida M."/>
            <person name="Asai K."/>
        </authorList>
    </citation>
    <scope>NUCLEOTIDE SEQUENCE [LARGE SCALE GENOMIC DNA]</scope>
    <source>
        <strain evidence="2">IPU010</strain>
    </source>
</reference>
<dbReference type="Proteomes" id="UP000054053">
    <property type="component" value="Unassembled WGS sequence"/>
</dbReference>
<organism evidence="1 2">
    <name type="scientific">Ustilaginoidea virens</name>
    <name type="common">Rice false smut fungus</name>
    <name type="synonym">Villosiclava virens</name>
    <dbReference type="NCBI Taxonomy" id="1159556"/>
    <lineage>
        <taxon>Eukaryota</taxon>
        <taxon>Fungi</taxon>
        <taxon>Dikarya</taxon>
        <taxon>Ascomycota</taxon>
        <taxon>Pezizomycotina</taxon>
        <taxon>Sordariomycetes</taxon>
        <taxon>Hypocreomycetidae</taxon>
        <taxon>Hypocreales</taxon>
        <taxon>Clavicipitaceae</taxon>
        <taxon>Ustilaginoidea</taxon>
    </lineage>
</organism>
<name>A0A1B5KSY1_USTVR</name>
<dbReference type="SUPFAM" id="SSF48452">
    <property type="entry name" value="TPR-like"/>
    <property type="match status" value="2"/>
</dbReference>
<dbReference type="PANTHER" id="PTHR45588">
    <property type="entry name" value="TPR DOMAIN-CONTAINING PROTEIN"/>
    <property type="match status" value="1"/>
</dbReference>
<gene>
    <name evidence="1" type="ORF">UVI_02035680</name>
</gene>